<protein>
    <recommendedName>
        <fullName evidence="3">DUF2639 domain-containing protein</fullName>
    </recommendedName>
</protein>
<accession>A0A1I4R148</accession>
<dbReference type="EMBL" id="FOTR01000019">
    <property type="protein sequence ID" value="SFM46044.1"/>
    <property type="molecule type" value="Genomic_DNA"/>
</dbReference>
<dbReference type="InterPro" id="IPR022580">
    <property type="entry name" value="DUF2639"/>
</dbReference>
<sequence length="44" mass="5203">MHVGSKGWYVEKLKEQGVRYIEGRKIEKFKTHILANLLDEKENS</sequence>
<dbReference type="OrthoDB" id="2738543at2"/>
<evidence type="ECO:0000313" key="1">
    <source>
        <dbReference type="EMBL" id="SFM46044.1"/>
    </source>
</evidence>
<dbReference type="Proteomes" id="UP000198565">
    <property type="component" value="Unassembled WGS sequence"/>
</dbReference>
<dbReference type="Pfam" id="PF11121">
    <property type="entry name" value="DUF2639"/>
    <property type="match status" value="1"/>
</dbReference>
<proteinExistence type="predicted"/>
<dbReference type="RefSeq" id="WP_091486498.1">
    <property type="nucleotide sequence ID" value="NZ_FOTR01000019.1"/>
</dbReference>
<name>A0A1I4R148_9BACI</name>
<keyword evidence="2" id="KW-1185">Reference proteome</keyword>
<evidence type="ECO:0000313" key="2">
    <source>
        <dbReference type="Proteomes" id="UP000198565"/>
    </source>
</evidence>
<reference evidence="2" key="1">
    <citation type="submission" date="2016-10" db="EMBL/GenBank/DDBJ databases">
        <authorList>
            <person name="Varghese N."/>
            <person name="Submissions S."/>
        </authorList>
    </citation>
    <scope>NUCLEOTIDE SEQUENCE [LARGE SCALE GENOMIC DNA]</scope>
    <source>
        <strain evidence="2">CGMCC 1.4250</strain>
    </source>
</reference>
<gene>
    <name evidence="1" type="ORF">SAMN04487943_11961</name>
</gene>
<organism evidence="1 2">
    <name type="scientific">Gracilibacillus orientalis</name>
    <dbReference type="NCBI Taxonomy" id="334253"/>
    <lineage>
        <taxon>Bacteria</taxon>
        <taxon>Bacillati</taxon>
        <taxon>Bacillota</taxon>
        <taxon>Bacilli</taxon>
        <taxon>Bacillales</taxon>
        <taxon>Bacillaceae</taxon>
        <taxon>Gracilibacillus</taxon>
    </lineage>
</organism>
<dbReference type="AlphaFoldDB" id="A0A1I4R148"/>
<evidence type="ECO:0008006" key="3">
    <source>
        <dbReference type="Google" id="ProtNLM"/>
    </source>
</evidence>
<dbReference type="STRING" id="334253.SAMN04487943_11961"/>